<dbReference type="GO" id="GO:0004553">
    <property type="term" value="F:hydrolase activity, hydrolyzing O-glycosyl compounds"/>
    <property type="evidence" value="ECO:0007669"/>
    <property type="project" value="InterPro"/>
</dbReference>
<protein>
    <submittedName>
        <fullName evidence="1">Uncharacterized protein</fullName>
    </submittedName>
</protein>
<dbReference type="KEGG" id="agv:OJF2_61560"/>
<dbReference type="InterPro" id="IPR013783">
    <property type="entry name" value="Ig-like_fold"/>
</dbReference>
<dbReference type="Gene3D" id="2.60.40.10">
    <property type="entry name" value="Immunoglobulins"/>
    <property type="match status" value="1"/>
</dbReference>
<dbReference type="InterPro" id="IPR017853">
    <property type="entry name" value="GH"/>
</dbReference>
<name>A0A5B9WC09_9BACT</name>
<gene>
    <name evidence="1" type="ORF">OJF2_61560</name>
</gene>
<accession>A0A5B9WC09</accession>
<dbReference type="PANTHER" id="PTHR31451">
    <property type="match status" value="1"/>
</dbReference>
<evidence type="ECO:0000313" key="2">
    <source>
        <dbReference type="Proteomes" id="UP000324233"/>
    </source>
</evidence>
<reference evidence="1 2" key="1">
    <citation type="submission" date="2019-08" db="EMBL/GenBank/DDBJ databases">
        <title>Deep-cultivation of Planctomycetes and their phenomic and genomic characterization uncovers novel biology.</title>
        <authorList>
            <person name="Wiegand S."/>
            <person name="Jogler M."/>
            <person name="Boedeker C."/>
            <person name="Pinto D."/>
            <person name="Vollmers J."/>
            <person name="Rivas-Marin E."/>
            <person name="Kohn T."/>
            <person name="Peeters S.H."/>
            <person name="Heuer A."/>
            <person name="Rast P."/>
            <person name="Oberbeckmann S."/>
            <person name="Bunk B."/>
            <person name="Jeske O."/>
            <person name="Meyerdierks A."/>
            <person name="Storesund J.E."/>
            <person name="Kallscheuer N."/>
            <person name="Luecker S."/>
            <person name="Lage O.M."/>
            <person name="Pohl T."/>
            <person name="Merkel B.J."/>
            <person name="Hornburger P."/>
            <person name="Mueller R.-W."/>
            <person name="Bruemmer F."/>
            <person name="Labrenz M."/>
            <person name="Spormann A.M."/>
            <person name="Op den Camp H."/>
            <person name="Overmann J."/>
            <person name="Amann R."/>
            <person name="Jetten M.S.M."/>
            <person name="Mascher T."/>
            <person name="Medema M.H."/>
            <person name="Devos D.P."/>
            <person name="Kaster A.-K."/>
            <person name="Ovreas L."/>
            <person name="Rohde M."/>
            <person name="Galperin M.Y."/>
            <person name="Jogler C."/>
        </authorList>
    </citation>
    <scope>NUCLEOTIDE SEQUENCE [LARGE SCALE GENOMIC DNA]</scope>
    <source>
        <strain evidence="1 2">OJF2</strain>
    </source>
</reference>
<dbReference type="SUPFAM" id="SSF51445">
    <property type="entry name" value="(Trans)glycosidases"/>
    <property type="match status" value="1"/>
</dbReference>
<evidence type="ECO:0000313" key="1">
    <source>
        <dbReference type="EMBL" id="QEH37565.1"/>
    </source>
</evidence>
<proteinExistence type="predicted"/>
<organism evidence="1 2">
    <name type="scientific">Aquisphaera giovannonii</name>
    <dbReference type="NCBI Taxonomy" id="406548"/>
    <lineage>
        <taxon>Bacteria</taxon>
        <taxon>Pseudomonadati</taxon>
        <taxon>Planctomycetota</taxon>
        <taxon>Planctomycetia</taxon>
        <taxon>Isosphaerales</taxon>
        <taxon>Isosphaeraceae</taxon>
        <taxon>Aquisphaera</taxon>
    </lineage>
</organism>
<dbReference type="EMBL" id="CP042997">
    <property type="protein sequence ID" value="QEH37565.1"/>
    <property type="molecule type" value="Genomic_DNA"/>
</dbReference>
<dbReference type="Gene3D" id="3.20.20.80">
    <property type="entry name" value="Glycosidases"/>
    <property type="match status" value="1"/>
</dbReference>
<dbReference type="RefSeq" id="WP_168222127.1">
    <property type="nucleotide sequence ID" value="NZ_CP042997.1"/>
</dbReference>
<dbReference type="AlphaFoldDB" id="A0A5B9WC09"/>
<dbReference type="Proteomes" id="UP000324233">
    <property type="component" value="Chromosome"/>
</dbReference>
<dbReference type="InterPro" id="IPR045053">
    <property type="entry name" value="MAN-like"/>
</dbReference>
<keyword evidence="2" id="KW-1185">Reference proteome</keyword>
<sequence length="779" mass="87236">MMFAEPSAASPRELTWLLVILVGMPATAARAQVAADLGPRDDLARVKMTDDRPLAIRSVRLGRNATPTFETVELIADVAATYANPFDPEQVAVDAEVEAPDGSKLVVPGFFFAPMRSETRADRERIVPDGTPGFRVRYAATMPGSHRIVLVARDRSGAARSLPLNLRAERGSSHGFIRVAKRNPHYFAFDDGTPYLAVGENVCWSWGRSPLATYAAWLKGLGGAGGNWARLWLSNNEKGLEWLPAPTPKAGSGSYAGLGRYELGNAWRLDEVARLARENGVRLMFCLGIYGEFRDGGYFNEGMWVSNPYNAKNGGPCARPEDFWTNPEAKRLYKRKLRYLIARWAAETTLFAWEFWNEIRETPEEVAWTAEMAAYLKANDPYRHLVSNTYGTSPTWELDDVDFTMTHMYGKAGDIADFTRMIERDTRAHLRFNKPYILAEFGIDWQTDDGKWDRPRSGLNMHNGAWAAVMGGGAGTSMLWYWDGYVHPANLYRVLTPVRKFVDTVNWPAANFRPIDGIRTEYTRVPPQRHEDLTIPATVEWGGASSDVYTVLRDGSVRGEPVAMTIGNPSRGNRDELPTKLTWHLDMPEPGKVLARLGDVCTKARLRVTLDGELVLDRTLQAGPEGKGPWKKSRFDGRWNIWVSDYAEDLAIDVPAGRHELTFANVEGDWLQIRSLTLPRYRTIQSPPLHALGLASDSQLLLWLHNTASTWRAEHDGKPIEPAENLRVTVPAPDGTWQLEWWDTFRGEVTRRETVRAAGGSLAIDLPRLDKDVAVKASR</sequence>